<dbReference type="GO" id="GO:0008061">
    <property type="term" value="F:chitin binding"/>
    <property type="evidence" value="ECO:0007669"/>
    <property type="project" value="InterPro"/>
</dbReference>
<evidence type="ECO:0000259" key="9">
    <source>
        <dbReference type="PROSITE" id="PS51910"/>
    </source>
</evidence>
<dbReference type="SMART" id="SM00636">
    <property type="entry name" value="Glyco_18"/>
    <property type="match status" value="1"/>
</dbReference>
<dbReference type="EMBL" id="LT554883">
    <property type="protein sequence ID" value="SAM08096.1"/>
    <property type="molecule type" value="Genomic_DNA"/>
</dbReference>
<dbReference type="EC" id="3.2.1.14" evidence="3"/>
<dbReference type="InterPro" id="IPR017853">
    <property type="entry name" value="GH"/>
</dbReference>
<evidence type="ECO:0000256" key="6">
    <source>
        <dbReference type="ARBA" id="ARBA00023277"/>
    </source>
</evidence>
<keyword evidence="4" id="KW-0378">Hydrolase</keyword>
<gene>
    <name evidence="10" type="primary">ABSGL_13757.1 scaffold 14320</name>
</gene>
<dbReference type="GO" id="GO:0008843">
    <property type="term" value="F:endochitinase activity"/>
    <property type="evidence" value="ECO:0007669"/>
    <property type="project" value="UniProtKB-EC"/>
</dbReference>
<keyword evidence="8" id="KW-0624">Polysaccharide degradation</keyword>
<reference evidence="10" key="1">
    <citation type="submission" date="2016-04" db="EMBL/GenBank/DDBJ databases">
        <authorList>
            <person name="Evans L.H."/>
            <person name="Alamgir A."/>
            <person name="Owens N."/>
            <person name="Weber N.D."/>
            <person name="Virtaneva K."/>
            <person name="Barbian K."/>
            <person name="Babar A."/>
            <person name="Rosenke K."/>
        </authorList>
    </citation>
    <scope>NUCLEOTIDE SEQUENCE [LARGE SCALE GENOMIC DNA]</scope>
    <source>
        <strain evidence="10">CBS 101.48</strain>
    </source>
</reference>
<dbReference type="PANTHER" id="PTHR11177">
    <property type="entry name" value="CHITINASE"/>
    <property type="match status" value="1"/>
</dbReference>
<dbReference type="InterPro" id="IPR050314">
    <property type="entry name" value="Glycosyl_Hydrlase_18"/>
</dbReference>
<keyword evidence="7" id="KW-0326">Glycosidase</keyword>
<evidence type="ECO:0000256" key="1">
    <source>
        <dbReference type="ARBA" id="ARBA00000822"/>
    </source>
</evidence>
<dbReference type="Gene3D" id="3.20.20.80">
    <property type="entry name" value="Glycosidases"/>
    <property type="match status" value="1"/>
</dbReference>
<dbReference type="InterPro" id="IPR029070">
    <property type="entry name" value="Chitinase_insertion_sf"/>
</dbReference>
<proteinExistence type="inferred from homology"/>
<sequence length="412" mass="46253">MHECRTPPPPVTNGSVIAGYFVNWGIYARNYIVTDLAKNAQCLTHILYAFANLEPSGQVVLGDVWADKDKHFPQEQTIDGRGDPWSDNDASNLFGNFKQLYLLKQRYRHLKVSLSIGGWTWSTNFAGVATDPSKRAVFVRSAVQHLGDLGLDGIDIDWKYPKTEQEALNYVHLLYELRLALDAYQQQYRQTDQPRLILSVAVPCGGSNYRVLRLRDMSPYVDLFYLMAYDFAGSWDAQTGHQSALHGPPGSLHCHQAVADYIAAGVPASKLVMGMPAYGRAFSQTNGPQCPYQGTPEGSWEKGQYDYKALPRPGAQESHDPQQVASWSYDPVKREYVTYDSPVVVQTKCDYIGQMGLAGAMFWELSADRPVGHPRSLVHTVHRALGHHLDSMPNHLEYPASQYANMRYCMRS</sequence>
<dbReference type="OrthoDB" id="76388at2759"/>
<dbReference type="GO" id="GO:0000272">
    <property type="term" value="P:polysaccharide catabolic process"/>
    <property type="evidence" value="ECO:0007669"/>
    <property type="project" value="UniProtKB-KW"/>
</dbReference>
<keyword evidence="6" id="KW-0119">Carbohydrate metabolism</keyword>
<organism evidence="10">
    <name type="scientific">Absidia glauca</name>
    <name type="common">Pin mould</name>
    <dbReference type="NCBI Taxonomy" id="4829"/>
    <lineage>
        <taxon>Eukaryota</taxon>
        <taxon>Fungi</taxon>
        <taxon>Fungi incertae sedis</taxon>
        <taxon>Mucoromycota</taxon>
        <taxon>Mucoromycotina</taxon>
        <taxon>Mucoromycetes</taxon>
        <taxon>Mucorales</taxon>
        <taxon>Cunninghamellaceae</taxon>
        <taxon>Absidia</taxon>
    </lineage>
</organism>
<dbReference type="SUPFAM" id="SSF51445">
    <property type="entry name" value="(Trans)glycosidases"/>
    <property type="match status" value="1"/>
</dbReference>
<dbReference type="InterPro" id="IPR011583">
    <property type="entry name" value="Chitinase_II/V-like_cat"/>
</dbReference>
<dbReference type="Proteomes" id="UP000078561">
    <property type="component" value="Unassembled WGS sequence"/>
</dbReference>
<evidence type="ECO:0000256" key="8">
    <source>
        <dbReference type="ARBA" id="ARBA00023326"/>
    </source>
</evidence>
<protein>
    <recommendedName>
        <fullName evidence="3">chitinase</fullName>
        <ecNumber evidence="3">3.2.1.14</ecNumber>
    </recommendedName>
</protein>
<dbReference type="STRING" id="4829.A0A163K3K6"/>
<dbReference type="OMA" id="WMGNFTA"/>
<feature type="domain" description="GH18" evidence="9">
    <location>
        <begin position="15"/>
        <end position="388"/>
    </location>
</feature>
<dbReference type="Gene3D" id="3.10.50.10">
    <property type="match status" value="1"/>
</dbReference>
<dbReference type="GO" id="GO:0005576">
    <property type="term" value="C:extracellular region"/>
    <property type="evidence" value="ECO:0007669"/>
    <property type="project" value="TreeGrafter"/>
</dbReference>
<dbReference type="InterPro" id="IPR001223">
    <property type="entry name" value="Glyco_hydro18_cat"/>
</dbReference>
<keyword evidence="5" id="KW-0146">Chitin degradation</keyword>
<dbReference type="Pfam" id="PF00704">
    <property type="entry name" value="Glyco_hydro_18"/>
    <property type="match status" value="1"/>
</dbReference>
<dbReference type="FunFam" id="3.10.50.10:FF:000005">
    <property type="entry name" value="Endochitinase B1"/>
    <property type="match status" value="1"/>
</dbReference>
<accession>A0A163K3K6</accession>
<keyword evidence="11" id="KW-1185">Reference proteome</keyword>
<dbReference type="PROSITE" id="PS51910">
    <property type="entry name" value="GH18_2"/>
    <property type="match status" value="1"/>
</dbReference>
<evidence type="ECO:0000313" key="11">
    <source>
        <dbReference type="Proteomes" id="UP000078561"/>
    </source>
</evidence>
<evidence type="ECO:0000256" key="3">
    <source>
        <dbReference type="ARBA" id="ARBA00012729"/>
    </source>
</evidence>
<dbReference type="InParanoid" id="A0A163K3K6"/>
<comment type="similarity">
    <text evidence="2">Belongs to the glycosyl hydrolase 18 family. Chitinase class V subfamily.</text>
</comment>
<dbReference type="GO" id="GO:0006032">
    <property type="term" value="P:chitin catabolic process"/>
    <property type="evidence" value="ECO:0007669"/>
    <property type="project" value="UniProtKB-KW"/>
</dbReference>
<dbReference type="CDD" id="cd06548">
    <property type="entry name" value="GH18_chitinase"/>
    <property type="match status" value="1"/>
</dbReference>
<evidence type="ECO:0000313" key="10">
    <source>
        <dbReference type="EMBL" id="SAM08096.1"/>
    </source>
</evidence>
<evidence type="ECO:0000256" key="2">
    <source>
        <dbReference type="ARBA" id="ARBA00008682"/>
    </source>
</evidence>
<name>A0A163K3K6_ABSGL</name>
<evidence type="ECO:0000256" key="4">
    <source>
        <dbReference type="ARBA" id="ARBA00022801"/>
    </source>
</evidence>
<comment type="catalytic activity">
    <reaction evidence="1">
        <text>Random endo-hydrolysis of N-acetyl-beta-D-glucosaminide (1-&gt;4)-beta-linkages in chitin and chitodextrins.</text>
        <dbReference type="EC" id="3.2.1.14"/>
    </reaction>
</comment>
<dbReference type="PANTHER" id="PTHR11177:SF317">
    <property type="entry name" value="CHITINASE 12-RELATED"/>
    <property type="match status" value="1"/>
</dbReference>
<evidence type="ECO:0000256" key="5">
    <source>
        <dbReference type="ARBA" id="ARBA00023024"/>
    </source>
</evidence>
<evidence type="ECO:0000256" key="7">
    <source>
        <dbReference type="ARBA" id="ARBA00023295"/>
    </source>
</evidence>
<dbReference type="SUPFAM" id="SSF54556">
    <property type="entry name" value="Chitinase insertion domain"/>
    <property type="match status" value="1"/>
</dbReference>
<dbReference type="AlphaFoldDB" id="A0A163K3K6"/>